<accession>A0AAD5UFW0</accession>
<dbReference type="InterPro" id="IPR050626">
    <property type="entry name" value="Peptidase_M16"/>
</dbReference>
<protein>
    <submittedName>
        <fullName evidence="8">Insulinase (Peptidase M16)</fullName>
    </submittedName>
</protein>
<dbReference type="InterPro" id="IPR001431">
    <property type="entry name" value="Pept_M16_Zn_BS"/>
</dbReference>
<dbReference type="GO" id="GO:0005739">
    <property type="term" value="C:mitochondrion"/>
    <property type="evidence" value="ECO:0007669"/>
    <property type="project" value="TreeGrafter"/>
</dbReference>
<evidence type="ECO:0000256" key="2">
    <source>
        <dbReference type="ARBA" id="ARBA00022670"/>
    </source>
</evidence>
<dbReference type="GO" id="GO:0046872">
    <property type="term" value="F:metal ion binding"/>
    <property type="evidence" value="ECO:0007669"/>
    <property type="project" value="UniProtKB-KW"/>
</dbReference>
<dbReference type="PANTHER" id="PTHR43690">
    <property type="entry name" value="NARDILYSIN"/>
    <property type="match status" value="1"/>
</dbReference>
<comment type="similarity">
    <text evidence="1">Belongs to the peptidase M16 family.</text>
</comment>
<comment type="caution">
    <text evidence="8">The sequence shown here is derived from an EMBL/GenBank/DDBJ whole genome shotgun (WGS) entry which is preliminary data.</text>
</comment>
<evidence type="ECO:0000259" key="7">
    <source>
        <dbReference type="Pfam" id="PF00675"/>
    </source>
</evidence>
<keyword evidence="2" id="KW-0645">Protease</keyword>
<organism evidence="8 9">
    <name type="scientific">Boothiomyces macroporosus</name>
    <dbReference type="NCBI Taxonomy" id="261099"/>
    <lineage>
        <taxon>Eukaryota</taxon>
        <taxon>Fungi</taxon>
        <taxon>Fungi incertae sedis</taxon>
        <taxon>Chytridiomycota</taxon>
        <taxon>Chytridiomycota incertae sedis</taxon>
        <taxon>Chytridiomycetes</taxon>
        <taxon>Rhizophydiales</taxon>
        <taxon>Terramycetaceae</taxon>
        <taxon>Boothiomyces</taxon>
    </lineage>
</organism>
<keyword evidence="4" id="KW-0378">Hydrolase</keyword>
<feature type="domain" description="Peptidase M16 N-terminal" evidence="7">
    <location>
        <begin position="35"/>
        <end position="81"/>
    </location>
</feature>
<keyword evidence="9" id="KW-1185">Reference proteome</keyword>
<dbReference type="Pfam" id="PF00675">
    <property type="entry name" value="Peptidase_M16"/>
    <property type="match status" value="1"/>
</dbReference>
<proteinExistence type="inferred from homology"/>
<dbReference type="Proteomes" id="UP001210925">
    <property type="component" value="Unassembled WGS sequence"/>
</dbReference>
<evidence type="ECO:0000256" key="1">
    <source>
        <dbReference type="ARBA" id="ARBA00007261"/>
    </source>
</evidence>
<dbReference type="EMBL" id="JADGKB010000043">
    <property type="protein sequence ID" value="KAJ3257040.1"/>
    <property type="molecule type" value="Genomic_DNA"/>
</dbReference>
<dbReference type="GO" id="GO:0043171">
    <property type="term" value="P:peptide catabolic process"/>
    <property type="evidence" value="ECO:0007669"/>
    <property type="project" value="TreeGrafter"/>
</dbReference>
<evidence type="ECO:0000256" key="4">
    <source>
        <dbReference type="ARBA" id="ARBA00022801"/>
    </source>
</evidence>
<keyword evidence="3" id="KW-0479">Metal-binding</keyword>
<keyword evidence="5" id="KW-0862">Zinc</keyword>
<gene>
    <name evidence="8" type="primary">IDE1_3</name>
    <name evidence="8" type="ORF">HK103_005024</name>
</gene>
<dbReference type="GO" id="GO:0005829">
    <property type="term" value="C:cytosol"/>
    <property type="evidence" value="ECO:0007669"/>
    <property type="project" value="TreeGrafter"/>
</dbReference>
<reference evidence="8" key="1">
    <citation type="submission" date="2020-05" db="EMBL/GenBank/DDBJ databases">
        <title>Phylogenomic resolution of chytrid fungi.</title>
        <authorList>
            <person name="Stajich J.E."/>
            <person name="Amses K."/>
            <person name="Simmons R."/>
            <person name="Seto K."/>
            <person name="Myers J."/>
            <person name="Bonds A."/>
            <person name="Quandt C.A."/>
            <person name="Barry K."/>
            <person name="Liu P."/>
            <person name="Grigoriev I."/>
            <person name="Longcore J.E."/>
            <person name="James T.Y."/>
        </authorList>
    </citation>
    <scope>NUCLEOTIDE SEQUENCE</scope>
    <source>
        <strain evidence="8">PLAUS21</strain>
    </source>
</reference>
<dbReference type="InterPro" id="IPR011249">
    <property type="entry name" value="Metalloenz_LuxS/M16"/>
</dbReference>
<sequence length="96" mass="10741">MANNLNYTLIEKNILKPDNDDREYVAIRLENELEVLLISDPKTDKSSAALDVHVGHLSDPDDVAGLAHFCEHLLFMGTEKVIGANPSIQRRVNTEK</sequence>
<dbReference type="Gene3D" id="3.30.830.10">
    <property type="entry name" value="Metalloenzyme, LuxS/M16 peptidase-like"/>
    <property type="match status" value="1"/>
</dbReference>
<evidence type="ECO:0000313" key="8">
    <source>
        <dbReference type="EMBL" id="KAJ3257040.1"/>
    </source>
</evidence>
<evidence type="ECO:0000313" key="9">
    <source>
        <dbReference type="Proteomes" id="UP001210925"/>
    </source>
</evidence>
<dbReference type="SUPFAM" id="SSF63411">
    <property type="entry name" value="LuxS/MPP-like metallohydrolase"/>
    <property type="match status" value="1"/>
</dbReference>
<dbReference type="InterPro" id="IPR011765">
    <property type="entry name" value="Pept_M16_N"/>
</dbReference>
<evidence type="ECO:0000256" key="6">
    <source>
        <dbReference type="ARBA" id="ARBA00023049"/>
    </source>
</evidence>
<dbReference type="PROSITE" id="PS00143">
    <property type="entry name" value="INSULINASE"/>
    <property type="match status" value="1"/>
</dbReference>
<dbReference type="GO" id="GO:0004222">
    <property type="term" value="F:metalloendopeptidase activity"/>
    <property type="evidence" value="ECO:0007669"/>
    <property type="project" value="InterPro"/>
</dbReference>
<keyword evidence="6" id="KW-0482">Metalloprotease</keyword>
<name>A0AAD5UFW0_9FUNG</name>
<dbReference type="AlphaFoldDB" id="A0AAD5UFW0"/>
<evidence type="ECO:0000256" key="3">
    <source>
        <dbReference type="ARBA" id="ARBA00022723"/>
    </source>
</evidence>
<dbReference type="GO" id="GO:0051603">
    <property type="term" value="P:proteolysis involved in protein catabolic process"/>
    <property type="evidence" value="ECO:0007669"/>
    <property type="project" value="TreeGrafter"/>
</dbReference>
<evidence type="ECO:0000256" key="5">
    <source>
        <dbReference type="ARBA" id="ARBA00022833"/>
    </source>
</evidence>
<dbReference type="PANTHER" id="PTHR43690:SF18">
    <property type="entry name" value="INSULIN-DEGRADING ENZYME-RELATED"/>
    <property type="match status" value="1"/>
</dbReference>